<dbReference type="SUPFAM" id="SSF55781">
    <property type="entry name" value="GAF domain-like"/>
    <property type="match status" value="1"/>
</dbReference>
<comment type="caution">
    <text evidence="2">The sequence shown here is derived from an EMBL/GenBank/DDBJ whole genome shotgun (WGS) entry which is preliminary data.</text>
</comment>
<gene>
    <name evidence="2" type="ORF">EAH82_10175</name>
</gene>
<reference evidence="2 3" key="1">
    <citation type="journal article" date="2019" name="Environ. Microbiol.">
        <title>Species interactions and distinct microbial communities in high Arctic permafrost affected cryosols are associated with the CH4 and CO2 gas fluxes.</title>
        <authorList>
            <person name="Altshuler I."/>
            <person name="Hamel J."/>
            <person name="Turney S."/>
            <person name="Magnuson E."/>
            <person name="Levesque R."/>
            <person name="Greer C."/>
            <person name="Whyte L.G."/>
        </authorList>
    </citation>
    <scope>NUCLEOTIDE SEQUENCE [LARGE SCALE GENOMIC DNA]</scope>
    <source>
        <strain evidence="2 3">S06.C</strain>
    </source>
</reference>
<evidence type="ECO:0000259" key="1">
    <source>
        <dbReference type="Pfam" id="PF01590"/>
    </source>
</evidence>
<accession>A0A502DXL2</accession>
<dbReference type="Pfam" id="PF01590">
    <property type="entry name" value="GAF"/>
    <property type="match status" value="1"/>
</dbReference>
<dbReference type="AlphaFoldDB" id="A0A502DXL2"/>
<dbReference type="InterPro" id="IPR029016">
    <property type="entry name" value="GAF-like_dom_sf"/>
</dbReference>
<dbReference type="InterPro" id="IPR003018">
    <property type="entry name" value="GAF"/>
</dbReference>
<dbReference type="EMBL" id="RCZI01000002">
    <property type="protein sequence ID" value="TPG29429.1"/>
    <property type="molecule type" value="Genomic_DNA"/>
</dbReference>
<name>A0A502DXL2_9BURK</name>
<evidence type="ECO:0000313" key="3">
    <source>
        <dbReference type="Proteomes" id="UP000319212"/>
    </source>
</evidence>
<dbReference type="Proteomes" id="UP000319212">
    <property type="component" value="Unassembled WGS sequence"/>
</dbReference>
<feature type="domain" description="GAF" evidence="1">
    <location>
        <begin position="76"/>
        <end position="155"/>
    </location>
</feature>
<dbReference type="Gene3D" id="3.30.450.40">
    <property type="match status" value="1"/>
</dbReference>
<proteinExistence type="predicted"/>
<dbReference type="OrthoDB" id="9022072at2"/>
<protein>
    <submittedName>
        <fullName evidence="2">GAF domain-containing protein</fullName>
    </submittedName>
</protein>
<organism evidence="2 3">
    <name type="scientific">Variovorax guangxiensis</name>
    <dbReference type="NCBI Taxonomy" id="1775474"/>
    <lineage>
        <taxon>Bacteria</taxon>
        <taxon>Pseudomonadati</taxon>
        <taxon>Pseudomonadota</taxon>
        <taxon>Betaproteobacteria</taxon>
        <taxon>Burkholderiales</taxon>
        <taxon>Comamonadaceae</taxon>
        <taxon>Variovorax</taxon>
    </lineage>
</organism>
<sequence length="163" mass="17782">MCQVLVHDLPRARDRDAALQCIDGVRRRLLGEGLLTVNIDASPPDARDGDTIELQRVWTSDAAAYPIGGRKRKTLTPWTRQLLRGAQIFVGEGDAALSEVFDDHALIASLGLRAIVNVPLLDARGRCVATFNLLGTRPTWQPQELALVQLLALLATPWVLNAG</sequence>
<evidence type="ECO:0000313" key="2">
    <source>
        <dbReference type="EMBL" id="TPG29429.1"/>
    </source>
</evidence>